<dbReference type="GO" id="GO:0005536">
    <property type="term" value="F:D-glucose binding"/>
    <property type="evidence" value="ECO:0007669"/>
    <property type="project" value="UniProtKB-ARBA"/>
</dbReference>
<dbReference type="InterPro" id="IPR001229">
    <property type="entry name" value="Jacalin-like_lectin_dom"/>
</dbReference>
<dbReference type="Gene3D" id="2.100.10.30">
    <property type="entry name" value="Jacalin-like lectin domain"/>
    <property type="match status" value="1"/>
</dbReference>
<dbReference type="EMBL" id="BDDD01000356">
    <property type="protein sequence ID" value="GAV64562.1"/>
    <property type="molecule type" value="Genomic_DNA"/>
</dbReference>
<dbReference type="AlphaFoldDB" id="A0A1Q3B9R8"/>
<evidence type="ECO:0000313" key="5">
    <source>
        <dbReference type="Proteomes" id="UP000187406"/>
    </source>
</evidence>
<dbReference type="CDD" id="cd09612">
    <property type="entry name" value="Jacalin"/>
    <property type="match status" value="1"/>
</dbReference>
<dbReference type="FunCoup" id="A0A1Q3B9R8">
    <property type="interactions" value="6"/>
</dbReference>
<evidence type="ECO:0000256" key="1">
    <source>
        <dbReference type="ARBA" id="ARBA00006568"/>
    </source>
</evidence>
<evidence type="ECO:0000313" key="4">
    <source>
        <dbReference type="EMBL" id="GAV64562.1"/>
    </source>
</evidence>
<accession>A0A1Q3B9R8</accession>
<evidence type="ECO:0000259" key="3">
    <source>
        <dbReference type="PROSITE" id="PS51752"/>
    </source>
</evidence>
<gene>
    <name evidence="4" type="ORF">CFOL_v3_08080</name>
</gene>
<comment type="caution">
    <text evidence="4">The sequence shown here is derived from an EMBL/GenBank/DDBJ whole genome shotgun (WGS) entry which is preliminary data.</text>
</comment>
<organism evidence="4 5">
    <name type="scientific">Cephalotus follicularis</name>
    <name type="common">Albany pitcher plant</name>
    <dbReference type="NCBI Taxonomy" id="3775"/>
    <lineage>
        <taxon>Eukaryota</taxon>
        <taxon>Viridiplantae</taxon>
        <taxon>Streptophyta</taxon>
        <taxon>Embryophyta</taxon>
        <taxon>Tracheophyta</taxon>
        <taxon>Spermatophyta</taxon>
        <taxon>Magnoliopsida</taxon>
        <taxon>eudicotyledons</taxon>
        <taxon>Gunneridae</taxon>
        <taxon>Pentapetalae</taxon>
        <taxon>rosids</taxon>
        <taxon>fabids</taxon>
        <taxon>Oxalidales</taxon>
        <taxon>Cephalotaceae</taxon>
        <taxon>Cephalotus</taxon>
    </lineage>
</organism>
<protein>
    <submittedName>
        <fullName evidence="4">Jacalin domain-containing protein</fullName>
    </submittedName>
</protein>
<sequence length="251" mass="28513">GKDQQNGQKKCIIFVGPGLNGGTIWDDGTYNGVRQITLNYGDCIDSIRMVYDKNGTPITADKHGGFGGYSLNQYQFKLHCPEEYLISACGHYCSYRGSTVIKSLTFKIQRRTFSPFGVEVGIPFTLTMEGGQIVGFKGRSVWYLDSIGIHVSRVQSTKLFGKVKKGFQRLANSNFFFEQVTCKFNLPTRKVSSNIQSLSYVSYSSKLHFLNKQIIYHRILRCVWEEEEWIKATNESILKYIILDMTGKCNL</sequence>
<keyword evidence="5" id="KW-1185">Reference proteome</keyword>
<reference evidence="5" key="1">
    <citation type="submission" date="2016-04" db="EMBL/GenBank/DDBJ databases">
        <title>Cephalotus genome sequencing.</title>
        <authorList>
            <person name="Fukushima K."/>
            <person name="Hasebe M."/>
            <person name="Fang X."/>
        </authorList>
    </citation>
    <scope>NUCLEOTIDE SEQUENCE [LARGE SCALE GENOMIC DNA]</scope>
    <source>
        <strain evidence="5">cv. St1</strain>
    </source>
</reference>
<dbReference type="PROSITE" id="PS51752">
    <property type="entry name" value="JACALIN_LECTIN"/>
    <property type="match status" value="1"/>
</dbReference>
<dbReference type="PANTHER" id="PTHR47293:SF15">
    <property type="entry name" value="JACALIN-RELATED LECTIN 19"/>
    <property type="match status" value="1"/>
</dbReference>
<dbReference type="Proteomes" id="UP000187406">
    <property type="component" value="Unassembled WGS sequence"/>
</dbReference>
<dbReference type="STRING" id="3775.A0A1Q3B9R8"/>
<dbReference type="InParanoid" id="A0A1Q3B9R8"/>
<dbReference type="SUPFAM" id="SSF51101">
    <property type="entry name" value="Mannose-binding lectins"/>
    <property type="match status" value="1"/>
</dbReference>
<dbReference type="FunFam" id="2.100.10.30:FF:000001">
    <property type="entry name" value="Jacalin-related lectin 33"/>
    <property type="match status" value="1"/>
</dbReference>
<proteinExistence type="inferred from homology"/>
<keyword evidence="2" id="KW-0430">Lectin</keyword>
<dbReference type="PANTHER" id="PTHR47293">
    <property type="entry name" value="JACALIN-RELATED LECTIN 3"/>
    <property type="match status" value="1"/>
</dbReference>
<evidence type="ECO:0000256" key="2">
    <source>
        <dbReference type="ARBA" id="ARBA00022734"/>
    </source>
</evidence>
<feature type="non-terminal residue" evidence="4">
    <location>
        <position position="1"/>
    </location>
</feature>
<dbReference type="Pfam" id="PF01419">
    <property type="entry name" value="Jacalin"/>
    <property type="match status" value="1"/>
</dbReference>
<comment type="similarity">
    <text evidence="1">Belongs to the jacalin lectin family.</text>
</comment>
<name>A0A1Q3B9R8_CEPFO</name>
<dbReference type="SMART" id="SM00915">
    <property type="entry name" value="Jacalin"/>
    <property type="match status" value="1"/>
</dbReference>
<dbReference type="OrthoDB" id="1901752at2759"/>
<dbReference type="InterPro" id="IPR033734">
    <property type="entry name" value="Jacalin-like_lectin_dom_plant"/>
</dbReference>
<dbReference type="GO" id="GO:0005537">
    <property type="term" value="F:D-mannose binding"/>
    <property type="evidence" value="ECO:0007669"/>
    <property type="project" value="UniProtKB-ARBA"/>
</dbReference>
<feature type="domain" description="Jacalin-type lectin" evidence="3">
    <location>
        <begin position="11"/>
        <end position="153"/>
    </location>
</feature>
<dbReference type="InterPro" id="IPR036404">
    <property type="entry name" value="Jacalin-like_lectin_dom_sf"/>
</dbReference>